<keyword evidence="1" id="KW-0812">Transmembrane</keyword>
<name>A0ABN8X7V6_9GAMM</name>
<protein>
    <recommendedName>
        <fullName evidence="4">DUF58 domain-containing protein</fullName>
    </recommendedName>
</protein>
<evidence type="ECO:0008006" key="4">
    <source>
        <dbReference type="Google" id="ProtNLM"/>
    </source>
</evidence>
<feature type="transmembrane region" description="Helical" evidence="1">
    <location>
        <begin position="35"/>
        <end position="58"/>
    </location>
</feature>
<dbReference type="Proteomes" id="UP001162030">
    <property type="component" value="Chromosome"/>
</dbReference>
<gene>
    <name evidence="2" type="ORF">MSZNOR_3048</name>
</gene>
<feature type="transmembrane region" description="Helical" evidence="1">
    <location>
        <begin position="64"/>
        <end position="84"/>
    </location>
</feature>
<dbReference type="EMBL" id="OX458333">
    <property type="protein sequence ID" value="CAI8880383.1"/>
    <property type="molecule type" value="Genomic_DNA"/>
</dbReference>
<keyword evidence="1" id="KW-0472">Membrane</keyword>
<reference evidence="2 3" key="1">
    <citation type="submission" date="2023-03" db="EMBL/GenBank/DDBJ databases">
        <authorList>
            <person name="Pearce D."/>
        </authorList>
    </citation>
    <scope>NUCLEOTIDE SEQUENCE [LARGE SCALE GENOMIC DNA]</scope>
    <source>
        <strain evidence="2">Msz</strain>
    </source>
</reference>
<dbReference type="PANTHER" id="PTHR34351:SF1">
    <property type="entry name" value="SLR1927 PROTEIN"/>
    <property type="match status" value="1"/>
</dbReference>
<dbReference type="PANTHER" id="PTHR34351">
    <property type="entry name" value="SLR1927 PROTEIN-RELATED"/>
    <property type="match status" value="1"/>
</dbReference>
<evidence type="ECO:0000313" key="3">
    <source>
        <dbReference type="Proteomes" id="UP001162030"/>
    </source>
</evidence>
<accession>A0ABN8X7V6</accession>
<feature type="transmembrane region" description="Helical" evidence="1">
    <location>
        <begin position="156"/>
        <end position="176"/>
    </location>
</feature>
<dbReference type="RefSeq" id="WP_026611169.1">
    <property type="nucleotide sequence ID" value="NZ_OX458333.1"/>
</dbReference>
<proteinExistence type="predicted"/>
<organism evidence="2 3">
    <name type="scientific">Methylocaldum szegediense</name>
    <dbReference type="NCBI Taxonomy" id="73780"/>
    <lineage>
        <taxon>Bacteria</taxon>
        <taxon>Pseudomonadati</taxon>
        <taxon>Pseudomonadota</taxon>
        <taxon>Gammaproteobacteria</taxon>
        <taxon>Methylococcales</taxon>
        <taxon>Methylococcaceae</taxon>
        <taxon>Methylocaldum</taxon>
    </lineage>
</organism>
<evidence type="ECO:0000256" key="1">
    <source>
        <dbReference type="SAM" id="Phobius"/>
    </source>
</evidence>
<sequence>MKMATFTLRERLSPHRFFRGEKATDAPITLRHRRIFIVPSRSGFGLALLLVIQWLAAINYGSNLAFILTFLLAAAAISSMLYSYRNLSGLIVTRGNASPVFAGDQALFELRLSNPDALPRYGVDVRIGNATPIRLDIPPKNTVLAPLRVRAEKRGWLELETVTISTLFPLGIFYAWSPINLKYRILVYPRPSRERLPFPRFSGARVDASAGSASDDFQGFRAYHAGDPLKRIHWKSLAKGLDPLIKQYSGGETETLRLSWSATEGTDTEARLSRLCRWVLDAEQARMRYSLDLPGIAIPAGHGASHCRKCLEALALFGS</sequence>
<keyword evidence="1" id="KW-1133">Transmembrane helix</keyword>
<keyword evidence="3" id="KW-1185">Reference proteome</keyword>
<evidence type="ECO:0000313" key="2">
    <source>
        <dbReference type="EMBL" id="CAI8880383.1"/>
    </source>
</evidence>